<dbReference type="InterPro" id="IPR006311">
    <property type="entry name" value="TAT_signal"/>
</dbReference>
<dbReference type="SUPFAM" id="SSF53822">
    <property type="entry name" value="Periplasmic binding protein-like I"/>
    <property type="match status" value="1"/>
</dbReference>
<evidence type="ECO:0000256" key="2">
    <source>
        <dbReference type="ARBA" id="ARBA00008610"/>
    </source>
</evidence>
<dbReference type="RefSeq" id="WP_122229653.1">
    <property type="nucleotide sequence ID" value="NZ_RDQO01000003.1"/>
</dbReference>
<dbReference type="PANTHER" id="PTHR34296:SF2">
    <property type="entry name" value="ABC TRANSPORTER GUANOSINE-BINDING PROTEIN NUPN"/>
    <property type="match status" value="1"/>
</dbReference>
<evidence type="ECO:0000313" key="10">
    <source>
        <dbReference type="Proteomes" id="UP000278006"/>
    </source>
</evidence>
<feature type="domain" description="ABC transporter substrate-binding protein PnrA-like" evidence="8">
    <location>
        <begin position="37"/>
        <end position="290"/>
    </location>
</feature>
<dbReference type="AlphaFoldDB" id="A0A3M6QSG1"/>
<keyword evidence="10" id="KW-1185">Reference proteome</keyword>
<keyword evidence="3" id="KW-1003">Cell membrane</keyword>
<keyword evidence="6" id="KW-0449">Lipoprotein</keyword>
<dbReference type="CDD" id="cd06304">
    <property type="entry name" value="PBP1_BmpA_Med_PnrA-like"/>
    <property type="match status" value="1"/>
</dbReference>
<reference evidence="9 10" key="1">
    <citation type="submission" date="2018-10" db="EMBL/GenBank/DDBJ databases">
        <title>Draft genome of Cortibacter populi DSM10536.</title>
        <authorList>
            <person name="Bernier A.-M."/>
            <person name="Bernard K."/>
        </authorList>
    </citation>
    <scope>NUCLEOTIDE SEQUENCE [LARGE SCALE GENOMIC DNA]</scope>
    <source>
        <strain evidence="9 10">DSM 105136</strain>
    </source>
</reference>
<name>A0A3M6QSG1_9BURK</name>
<organism evidence="9 10">
    <name type="scientific">Corticibacter populi</name>
    <dbReference type="NCBI Taxonomy" id="1550736"/>
    <lineage>
        <taxon>Bacteria</taxon>
        <taxon>Pseudomonadati</taxon>
        <taxon>Pseudomonadota</taxon>
        <taxon>Betaproteobacteria</taxon>
        <taxon>Burkholderiales</taxon>
        <taxon>Comamonadaceae</taxon>
        <taxon>Corticibacter</taxon>
    </lineage>
</organism>
<dbReference type="InterPro" id="IPR050957">
    <property type="entry name" value="BMP_lipoprotein"/>
</dbReference>
<evidence type="ECO:0000256" key="4">
    <source>
        <dbReference type="ARBA" id="ARBA00022729"/>
    </source>
</evidence>
<dbReference type="Proteomes" id="UP000278006">
    <property type="component" value="Unassembled WGS sequence"/>
</dbReference>
<protein>
    <submittedName>
        <fullName evidence="9">BMP family ABC transporter substrate-binding protein</fullName>
    </submittedName>
</protein>
<comment type="caution">
    <text evidence="9">The sequence shown here is derived from an EMBL/GenBank/DDBJ whole genome shotgun (WGS) entry which is preliminary data.</text>
</comment>
<evidence type="ECO:0000256" key="3">
    <source>
        <dbReference type="ARBA" id="ARBA00022475"/>
    </source>
</evidence>
<comment type="similarity">
    <text evidence="2">Belongs to the BMP lipoprotein family.</text>
</comment>
<dbReference type="OrthoDB" id="9769871at2"/>
<evidence type="ECO:0000259" key="8">
    <source>
        <dbReference type="Pfam" id="PF02608"/>
    </source>
</evidence>
<feature type="chain" id="PRO_5018050933" evidence="7">
    <location>
        <begin position="31"/>
        <end position="341"/>
    </location>
</feature>
<evidence type="ECO:0000256" key="5">
    <source>
        <dbReference type="ARBA" id="ARBA00023136"/>
    </source>
</evidence>
<evidence type="ECO:0000256" key="7">
    <source>
        <dbReference type="SAM" id="SignalP"/>
    </source>
</evidence>
<evidence type="ECO:0000256" key="6">
    <source>
        <dbReference type="ARBA" id="ARBA00023288"/>
    </source>
</evidence>
<evidence type="ECO:0000256" key="1">
    <source>
        <dbReference type="ARBA" id="ARBA00004193"/>
    </source>
</evidence>
<dbReference type="PANTHER" id="PTHR34296">
    <property type="entry name" value="TRANSCRIPTIONAL ACTIVATOR PROTEIN MED"/>
    <property type="match status" value="1"/>
</dbReference>
<keyword evidence="5" id="KW-0472">Membrane</keyword>
<proteinExistence type="inferred from homology"/>
<dbReference type="InterPro" id="IPR028082">
    <property type="entry name" value="Peripla_BP_I"/>
</dbReference>
<dbReference type="Pfam" id="PF02608">
    <property type="entry name" value="Bmp"/>
    <property type="match status" value="1"/>
</dbReference>
<accession>A0A3M6QSG1</accession>
<dbReference type="Gene3D" id="3.40.50.2300">
    <property type="match status" value="2"/>
</dbReference>
<sequence>MQTLSRRQFHHLSLASALGLGLGGMRRALAANPNKTTKVALLLSGSIADGGWGQLAHEGIVALQSTPGFQAVFTENIGQAEIPQATRGYADDGYDLIIGHGYEYGSALLEIAPEYPDTKFFVSSFLPEPSVPSNIQYADLAYYDASYCAGALAALISEKRAAVGFVGGGDNPTQQRMLRAFVAGAERTVPGIKAAGIITGEYGNAARGRQAAATLIGNGADVIWHAANETGIGALQAAAAANVKALGCYADQTAIAPAVVGTSLRIELGEMVKTIAKSVADGSFGGGGEWHPAVDVIWSPVAGAAGDHNPKIISADAWQQFRAIWADVASGKLKVAGILDA</sequence>
<keyword evidence="4 7" id="KW-0732">Signal</keyword>
<dbReference type="GO" id="GO:0005886">
    <property type="term" value="C:plasma membrane"/>
    <property type="evidence" value="ECO:0007669"/>
    <property type="project" value="UniProtKB-SubCell"/>
</dbReference>
<evidence type="ECO:0000313" key="9">
    <source>
        <dbReference type="EMBL" id="RMX05923.1"/>
    </source>
</evidence>
<comment type="subcellular location">
    <subcellularLocation>
        <location evidence="1">Cell membrane</location>
        <topology evidence="1">Lipid-anchor</topology>
    </subcellularLocation>
</comment>
<dbReference type="EMBL" id="RDQO01000003">
    <property type="protein sequence ID" value="RMX05923.1"/>
    <property type="molecule type" value="Genomic_DNA"/>
</dbReference>
<dbReference type="InterPro" id="IPR003760">
    <property type="entry name" value="PnrA-like"/>
</dbReference>
<feature type="signal peptide" evidence="7">
    <location>
        <begin position="1"/>
        <end position="30"/>
    </location>
</feature>
<dbReference type="PROSITE" id="PS51318">
    <property type="entry name" value="TAT"/>
    <property type="match status" value="1"/>
</dbReference>
<gene>
    <name evidence="9" type="ORF">D8I35_12300</name>
</gene>